<gene>
    <name evidence="1" type="ORF">H9Q08_15155</name>
</gene>
<protein>
    <submittedName>
        <fullName evidence="1">Uncharacterized protein</fullName>
    </submittedName>
</protein>
<evidence type="ECO:0000313" key="1">
    <source>
        <dbReference type="EMBL" id="MCF2220625.1"/>
    </source>
</evidence>
<dbReference type="RefSeq" id="WP_235132043.1">
    <property type="nucleotide sequence ID" value="NZ_JACSGT010000002.1"/>
</dbReference>
<dbReference type="Proteomes" id="UP001430374">
    <property type="component" value="Unassembled WGS sequence"/>
</dbReference>
<reference evidence="1" key="1">
    <citation type="submission" date="2021-08" db="EMBL/GenBank/DDBJ databases">
        <title>Complete genome sequence of Chryseobacterium sp strain PS-8.</title>
        <authorList>
            <person name="Das S.K."/>
        </authorList>
    </citation>
    <scope>NUCLEOTIDE SEQUENCE</scope>
    <source>
        <strain evidence="1">PS-8</strain>
    </source>
</reference>
<comment type="caution">
    <text evidence="1">The sequence shown here is derived from an EMBL/GenBank/DDBJ whole genome shotgun (WGS) entry which is preliminary data.</text>
</comment>
<name>A0ABS9C9H9_9FLAO</name>
<dbReference type="EMBL" id="JACSGT010000002">
    <property type="protein sequence ID" value="MCF2220625.1"/>
    <property type="molecule type" value="Genomic_DNA"/>
</dbReference>
<sequence length="186" mass="21711">MITEKDLDVLYYITPIKYRTMLDGDFDSNAQENLEKEEKLEELLYKSSLNELIATIIKVFKKKYANPMPVWSSIVEYERNTKKENSKREDIKNLKFDFKYGVKKIFGGDTEYLDNLFLEFTVPFSGLKTIVKNALRGKQFTETTHNGKTVFTIDDSPILKIEITDTTFQMFIDKNSCKSPKKLDNL</sequence>
<keyword evidence="2" id="KW-1185">Reference proteome</keyword>
<proteinExistence type="predicted"/>
<accession>A0ABS9C9H9</accession>
<organism evidence="1 2">
    <name type="scientific">Chryseobacterium indicum</name>
    <dbReference type="NCBI Taxonomy" id="2766954"/>
    <lineage>
        <taxon>Bacteria</taxon>
        <taxon>Pseudomonadati</taxon>
        <taxon>Bacteroidota</taxon>
        <taxon>Flavobacteriia</taxon>
        <taxon>Flavobacteriales</taxon>
        <taxon>Weeksellaceae</taxon>
        <taxon>Chryseobacterium group</taxon>
        <taxon>Chryseobacterium</taxon>
    </lineage>
</organism>
<evidence type="ECO:0000313" key="2">
    <source>
        <dbReference type="Proteomes" id="UP001430374"/>
    </source>
</evidence>